<dbReference type="Proteomes" id="UP000228777">
    <property type="component" value="Unassembled WGS sequence"/>
</dbReference>
<evidence type="ECO:0000313" key="10">
    <source>
        <dbReference type="Proteomes" id="UP000228777"/>
    </source>
</evidence>
<dbReference type="GO" id="GO:0000155">
    <property type="term" value="F:phosphorelay sensor kinase activity"/>
    <property type="evidence" value="ECO:0007669"/>
    <property type="project" value="InterPro"/>
</dbReference>
<evidence type="ECO:0000256" key="3">
    <source>
        <dbReference type="ARBA" id="ARBA00022553"/>
    </source>
</evidence>
<feature type="transmembrane region" description="Helical" evidence="7">
    <location>
        <begin position="264"/>
        <end position="283"/>
    </location>
</feature>
<comment type="caution">
    <text evidence="9">The sequence shown here is derived from an EMBL/GenBank/DDBJ whole genome shotgun (WGS) entry which is preliminary data.</text>
</comment>
<evidence type="ECO:0000256" key="5">
    <source>
        <dbReference type="ARBA" id="ARBA00022777"/>
    </source>
</evidence>
<dbReference type="EC" id="2.7.13.3" evidence="2"/>
<keyword evidence="4" id="KW-0808">Transferase</keyword>
<dbReference type="FunFam" id="1.10.287.130:FF:000001">
    <property type="entry name" value="Two-component sensor histidine kinase"/>
    <property type="match status" value="1"/>
</dbReference>
<dbReference type="Gene3D" id="3.30.565.10">
    <property type="entry name" value="Histidine kinase-like ATPase, C-terminal domain"/>
    <property type="match status" value="1"/>
</dbReference>
<dbReference type="InterPro" id="IPR003594">
    <property type="entry name" value="HATPase_dom"/>
</dbReference>
<accession>A0A2M6Z330</accession>
<dbReference type="InterPro" id="IPR036097">
    <property type="entry name" value="HisK_dim/P_sf"/>
</dbReference>
<dbReference type="InterPro" id="IPR005467">
    <property type="entry name" value="His_kinase_dom"/>
</dbReference>
<dbReference type="SUPFAM" id="SSF55874">
    <property type="entry name" value="ATPase domain of HSP90 chaperone/DNA topoisomerase II/histidine kinase"/>
    <property type="match status" value="1"/>
</dbReference>
<comment type="catalytic activity">
    <reaction evidence="1">
        <text>ATP + protein L-histidine = ADP + protein N-phospho-L-histidine.</text>
        <dbReference type="EC" id="2.7.13.3"/>
    </reaction>
</comment>
<keyword evidence="3" id="KW-0597">Phosphoprotein</keyword>
<evidence type="ECO:0000259" key="8">
    <source>
        <dbReference type="PROSITE" id="PS50109"/>
    </source>
</evidence>
<keyword evidence="7" id="KW-1133">Transmembrane helix</keyword>
<dbReference type="AlphaFoldDB" id="A0A2M6Z330"/>
<evidence type="ECO:0000256" key="4">
    <source>
        <dbReference type="ARBA" id="ARBA00022679"/>
    </source>
</evidence>
<protein>
    <recommendedName>
        <fullName evidence="2">histidine kinase</fullName>
        <ecNumber evidence="2">2.7.13.3</ecNumber>
    </recommendedName>
</protein>
<dbReference type="GO" id="GO:0005886">
    <property type="term" value="C:plasma membrane"/>
    <property type="evidence" value="ECO:0007669"/>
    <property type="project" value="TreeGrafter"/>
</dbReference>
<evidence type="ECO:0000256" key="2">
    <source>
        <dbReference type="ARBA" id="ARBA00012438"/>
    </source>
</evidence>
<keyword evidence="5" id="KW-0418">Kinase</keyword>
<feature type="transmembrane region" description="Helical" evidence="7">
    <location>
        <begin position="208"/>
        <end position="228"/>
    </location>
</feature>
<dbReference type="Pfam" id="PF02518">
    <property type="entry name" value="HATPase_c"/>
    <property type="match status" value="1"/>
</dbReference>
<dbReference type="Gene3D" id="1.10.287.130">
    <property type="match status" value="1"/>
</dbReference>
<reference evidence="10" key="1">
    <citation type="submission" date="2017-09" db="EMBL/GenBank/DDBJ databases">
        <title>Depth-based differentiation of microbial function through sediment-hosted aquifers and enrichment of novel symbionts in the deep terrestrial subsurface.</title>
        <authorList>
            <person name="Probst A.J."/>
            <person name="Ladd B."/>
            <person name="Jarett J.K."/>
            <person name="Geller-Mcgrath D.E."/>
            <person name="Sieber C.M.K."/>
            <person name="Emerson J.B."/>
            <person name="Anantharaman K."/>
            <person name="Thomas B.C."/>
            <person name="Malmstrom R."/>
            <person name="Stieglmeier M."/>
            <person name="Klingl A."/>
            <person name="Woyke T."/>
            <person name="Ryan C.M."/>
            <person name="Banfield J.F."/>
        </authorList>
    </citation>
    <scope>NUCLEOTIDE SEQUENCE [LARGE SCALE GENOMIC DNA]</scope>
</reference>
<organism evidence="9 10">
    <name type="scientific">bacterium (Candidatus Gribaldobacteria) CG07_land_8_20_14_0_80_33_18</name>
    <dbReference type="NCBI Taxonomy" id="2014272"/>
    <lineage>
        <taxon>Bacteria</taxon>
        <taxon>Candidatus Gribaldobacteria</taxon>
    </lineage>
</organism>
<proteinExistence type="predicted"/>
<dbReference type="Pfam" id="PF00512">
    <property type="entry name" value="HisKA"/>
    <property type="match status" value="1"/>
</dbReference>
<keyword evidence="7" id="KW-0812">Transmembrane</keyword>
<name>A0A2M6Z330_9BACT</name>
<dbReference type="EMBL" id="PEWP01000030">
    <property type="protein sequence ID" value="PIU46819.1"/>
    <property type="molecule type" value="Genomic_DNA"/>
</dbReference>
<feature type="transmembrane region" description="Helical" evidence="7">
    <location>
        <begin position="105"/>
        <end position="124"/>
    </location>
</feature>
<dbReference type="PANTHER" id="PTHR43047:SF72">
    <property type="entry name" value="OSMOSENSING HISTIDINE PROTEIN KINASE SLN1"/>
    <property type="match status" value="1"/>
</dbReference>
<evidence type="ECO:0000313" key="9">
    <source>
        <dbReference type="EMBL" id="PIU46819.1"/>
    </source>
</evidence>
<gene>
    <name evidence="9" type="ORF">COS93_01560</name>
</gene>
<dbReference type="PROSITE" id="PS50109">
    <property type="entry name" value="HIS_KIN"/>
    <property type="match status" value="1"/>
</dbReference>
<dbReference type="SMART" id="SM00388">
    <property type="entry name" value="HisKA"/>
    <property type="match status" value="1"/>
</dbReference>
<dbReference type="InterPro" id="IPR003661">
    <property type="entry name" value="HisK_dim/P_dom"/>
</dbReference>
<sequence>MATIFQLHQVILFLTISIGLWLAFWVYFAGKTKKTNKYFFWMVLLWLTGEIVPYFLFRNVLLSQKILFFLPKLEIAFVFIFFIFFYLFSINFLKETNKFPLLNKLIPCTAIVGAFLSIFTNLFLERVELTEERMGLNLILTPGGKIIWLGFVIIITLFILSRFLLNYFRTLRENKLRFQYFLIGVFIWAIINLVFNVYFPIIYNTFRYAYFGNYVIFVFFGFTAYAIVKRELFGIKVVLTALLVGLIAILLFLDAVLFTQTLGIQILKGIILVIFLFFGYSLIKSVLREIKLREELGIAYQELKKLDEAKMEFLSIASHQLRTPLTVIKGYLSMILDGDYGKIPEKVQEKMKDVYLSSERLIKLVNDLLSATRIETGKMELKLKKAPIEPIIEQAIKELEIKVKEKNLYLRFEKPPKESKLPTGQAKKQLPEMLIDSEKIKEAIYNIIDNSIRYTQKGGITIKCKMQNSKCKIEVSDTGTGLTEDEIAKLFESFSRGAAGSRLYSEGVGLGLYIARKFIEMHNGTIRAESEGKGKGSSFCIELAMK</sequence>
<dbReference type="PRINTS" id="PR00344">
    <property type="entry name" value="BCTRLSENSOR"/>
</dbReference>
<evidence type="ECO:0000256" key="1">
    <source>
        <dbReference type="ARBA" id="ARBA00000085"/>
    </source>
</evidence>
<dbReference type="SMART" id="SM00387">
    <property type="entry name" value="HATPase_c"/>
    <property type="match status" value="1"/>
</dbReference>
<feature type="transmembrane region" description="Helical" evidence="7">
    <location>
        <begin position="146"/>
        <end position="168"/>
    </location>
</feature>
<evidence type="ECO:0000256" key="6">
    <source>
        <dbReference type="ARBA" id="ARBA00023012"/>
    </source>
</evidence>
<feature type="domain" description="Histidine kinase" evidence="8">
    <location>
        <begin position="316"/>
        <end position="546"/>
    </location>
</feature>
<dbReference type="InterPro" id="IPR036890">
    <property type="entry name" value="HATPase_C_sf"/>
</dbReference>
<feature type="transmembrane region" description="Helical" evidence="7">
    <location>
        <begin position="75"/>
        <end position="93"/>
    </location>
</feature>
<dbReference type="GO" id="GO:0009927">
    <property type="term" value="F:histidine phosphotransfer kinase activity"/>
    <property type="evidence" value="ECO:0007669"/>
    <property type="project" value="TreeGrafter"/>
</dbReference>
<dbReference type="PANTHER" id="PTHR43047">
    <property type="entry name" value="TWO-COMPONENT HISTIDINE PROTEIN KINASE"/>
    <property type="match status" value="1"/>
</dbReference>
<evidence type="ECO:0000256" key="7">
    <source>
        <dbReference type="SAM" id="Phobius"/>
    </source>
</evidence>
<feature type="transmembrane region" description="Helical" evidence="7">
    <location>
        <begin position="38"/>
        <end position="55"/>
    </location>
</feature>
<dbReference type="CDD" id="cd00082">
    <property type="entry name" value="HisKA"/>
    <property type="match status" value="1"/>
</dbReference>
<keyword evidence="7" id="KW-0472">Membrane</keyword>
<feature type="transmembrane region" description="Helical" evidence="7">
    <location>
        <begin position="180"/>
        <end position="202"/>
    </location>
</feature>
<dbReference type="SUPFAM" id="SSF47384">
    <property type="entry name" value="Homodimeric domain of signal transducing histidine kinase"/>
    <property type="match status" value="1"/>
</dbReference>
<dbReference type="InterPro" id="IPR004358">
    <property type="entry name" value="Sig_transdc_His_kin-like_C"/>
</dbReference>
<feature type="transmembrane region" description="Helical" evidence="7">
    <location>
        <begin position="6"/>
        <end position="26"/>
    </location>
</feature>
<feature type="transmembrane region" description="Helical" evidence="7">
    <location>
        <begin position="237"/>
        <end position="258"/>
    </location>
</feature>
<keyword evidence="6" id="KW-0902">Two-component regulatory system</keyword>